<feature type="compositionally biased region" description="Low complexity" evidence="13">
    <location>
        <begin position="176"/>
        <end position="188"/>
    </location>
</feature>
<keyword evidence="11" id="KW-0472">Membrane</keyword>
<evidence type="ECO:0000256" key="13">
    <source>
        <dbReference type="SAM" id="MobiDB-lite"/>
    </source>
</evidence>
<dbReference type="PANTHER" id="PTHR12504">
    <property type="entry name" value="MITOCHONDRIAL IMPORT RECEPTOR SUBUNIT TOM22"/>
    <property type="match status" value="1"/>
</dbReference>
<accession>A0A9Q0RP04</accession>
<dbReference type="GO" id="GO:0005741">
    <property type="term" value="C:mitochondrial outer membrane"/>
    <property type="evidence" value="ECO:0007669"/>
    <property type="project" value="UniProtKB-SubCell"/>
</dbReference>
<comment type="subcellular location">
    <subcellularLocation>
        <location evidence="1">Mitochondrion outer membrane</location>
        <topology evidence="1">Single-pass membrane protein</topology>
    </subcellularLocation>
</comment>
<keyword evidence="4" id="KW-0813">Transport</keyword>
<keyword evidence="7" id="KW-0653">Protein transport</keyword>
<gene>
    <name evidence="14" type="ORF">RDWZM_006877</name>
</gene>
<dbReference type="Proteomes" id="UP001142055">
    <property type="component" value="Chromosome 2"/>
</dbReference>
<dbReference type="Pfam" id="PF04281">
    <property type="entry name" value="Tom22"/>
    <property type="match status" value="1"/>
</dbReference>
<dbReference type="AlphaFoldDB" id="A0A9Q0RP04"/>
<dbReference type="OrthoDB" id="10016939at2759"/>
<dbReference type="PANTHER" id="PTHR12504:SF0">
    <property type="entry name" value="MITOCHONDRIAL IMPORT RECEPTOR SUBUNIT TOM22 HOMOLOG"/>
    <property type="match status" value="1"/>
</dbReference>
<feature type="region of interest" description="Disordered" evidence="13">
    <location>
        <begin position="47"/>
        <end position="70"/>
    </location>
</feature>
<keyword evidence="10" id="KW-0496">Mitochondrion</keyword>
<evidence type="ECO:0000256" key="8">
    <source>
        <dbReference type="ARBA" id="ARBA00022989"/>
    </source>
</evidence>
<evidence type="ECO:0000256" key="3">
    <source>
        <dbReference type="ARBA" id="ARBA00016229"/>
    </source>
</evidence>
<evidence type="ECO:0000256" key="9">
    <source>
        <dbReference type="ARBA" id="ARBA00023010"/>
    </source>
</evidence>
<evidence type="ECO:0000256" key="11">
    <source>
        <dbReference type="ARBA" id="ARBA00023136"/>
    </source>
</evidence>
<dbReference type="EMBL" id="JAPWDV010000002">
    <property type="protein sequence ID" value="KAJ6221065.1"/>
    <property type="molecule type" value="Genomic_DNA"/>
</dbReference>
<evidence type="ECO:0000256" key="2">
    <source>
        <dbReference type="ARBA" id="ARBA00009874"/>
    </source>
</evidence>
<comment type="caution">
    <text evidence="14">The sequence shown here is derived from an EMBL/GenBank/DDBJ whole genome shotgun (WGS) entry which is preliminary data.</text>
</comment>
<evidence type="ECO:0000256" key="12">
    <source>
        <dbReference type="ARBA" id="ARBA00023170"/>
    </source>
</evidence>
<sequence>MDDKITMEDREQSSTPPEEIKIEDITESFETPELDEEIEGASKILTLKEEGDDNKGSIGKDSSPAVPSSGTIYIPQNQVVKKVIENEVEDDEEEFEDETLAERLWGLTEMFPEKVRDVTWTLSTSTISCASGLYNFSRSALWIIATSAIILAAPVLIENEKTQLEEMSRQQQRQILLGPGAAPGGLSPSMPPQPPR</sequence>
<evidence type="ECO:0000256" key="10">
    <source>
        <dbReference type="ARBA" id="ARBA00023128"/>
    </source>
</evidence>
<keyword evidence="12" id="KW-0675">Receptor</keyword>
<protein>
    <recommendedName>
        <fullName evidence="3">Mitochondrial import receptor subunit TOM22 homolog</fullName>
    </recommendedName>
</protein>
<organism evidence="14 15">
    <name type="scientific">Blomia tropicalis</name>
    <name type="common">Mite</name>
    <dbReference type="NCBI Taxonomy" id="40697"/>
    <lineage>
        <taxon>Eukaryota</taxon>
        <taxon>Metazoa</taxon>
        <taxon>Ecdysozoa</taxon>
        <taxon>Arthropoda</taxon>
        <taxon>Chelicerata</taxon>
        <taxon>Arachnida</taxon>
        <taxon>Acari</taxon>
        <taxon>Acariformes</taxon>
        <taxon>Sarcoptiformes</taxon>
        <taxon>Astigmata</taxon>
        <taxon>Glycyphagoidea</taxon>
        <taxon>Echimyopodidae</taxon>
        <taxon>Blomia</taxon>
    </lineage>
</organism>
<keyword evidence="8" id="KW-1133">Transmembrane helix</keyword>
<dbReference type="CDD" id="cd22884">
    <property type="entry name" value="TOM22"/>
    <property type="match status" value="1"/>
</dbReference>
<keyword evidence="15" id="KW-1185">Reference proteome</keyword>
<feature type="region of interest" description="Disordered" evidence="13">
    <location>
        <begin position="1"/>
        <end position="21"/>
    </location>
</feature>
<evidence type="ECO:0000256" key="7">
    <source>
        <dbReference type="ARBA" id="ARBA00022927"/>
    </source>
</evidence>
<evidence type="ECO:0000256" key="4">
    <source>
        <dbReference type="ARBA" id="ARBA00022448"/>
    </source>
</evidence>
<evidence type="ECO:0000313" key="14">
    <source>
        <dbReference type="EMBL" id="KAJ6221065.1"/>
    </source>
</evidence>
<reference evidence="14" key="1">
    <citation type="submission" date="2022-12" db="EMBL/GenBank/DDBJ databases">
        <title>Genome assemblies of Blomia tropicalis.</title>
        <authorList>
            <person name="Cui Y."/>
        </authorList>
    </citation>
    <scope>NUCLEOTIDE SEQUENCE</scope>
    <source>
        <tissue evidence="14">Adult mites</tissue>
    </source>
</reference>
<dbReference type="InterPro" id="IPR005683">
    <property type="entry name" value="Tom22"/>
</dbReference>
<keyword evidence="9" id="KW-0811">Translocation</keyword>
<keyword evidence="6" id="KW-1000">Mitochondrion outer membrane</keyword>
<feature type="region of interest" description="Disordered" evidence="13">
    <location>
        <begin position="168"/>
        <end position="196"/>
    </location>
</feature>
<evidence type="ECO:0000256" key="5">
    <source>
        <dbReference type="ARBA" id="ARBA00022692"/>
    </source>
</evidence>
<evidence type="ECO:0000256" key="6">
    <source>
        <dbReference type="ARBA" id="ARBA00022787"/>
    </source>
</evidence>
<evidence type="ECO:0000313" key="15">
    <source>
        <dbReference type="Proteomes" id="UP001142055"/>
    </source>
</evidence>
<comment type="similarity">
    <text evidence="2">Belongs to the Tom22 family.</text>
</comment>
<proteinExistence type="inferred from homology"/>
<evidence type="ECO:0000256" key="1">
    <source>
        <dbReference type="ARBA" id="ARBA00004572"/>
    </source>
</evidence>
<name>A0A9Q0RP04_BLOTA</name>
<dbReference type="GO" id="GO:0006886">
    <property type="term" value="P:intracellular protein transport"/>
    <property type="evidence" value="ECO:0007669"/>
    <property type="project" value="InterPro"/>
</dbReference>
<keyword evidence="5" id="KW-0812">Transmembrane</keyword>